<sequence>MPHPSTCNNSRHNDAMSATGTRPGSYRSTSTRPSLVERSPFMQRLLTRADFINRRTETLWMDDAGMSTVEYAVGTIGAAAFGAVLIAVVKSDGVQQALLDIIQQALTIR</sequence>
<feature type="region of interest" description="Disordered" evidence="1">
    <location>
        <begin position="1"/>
        <end position="33"/>
    </location>
</feature>
<organism evidence="3 4">
    <name type="scientific">Lawsonella clevelandensis</name>
    <dbReference type="NCBI Taxonomy" id="1528099"/>
    <lineage>
        <taxon>Bacteria</taxon>
        <taxon>Bacillati</taxon>
        <taxon>Actinomycetota</taxon>
        <taxon>Actinomycetes</taxon>
        <taxon>Mycobacteriales</taxon>
        <taxon>Lawsonellaceae</taxon>
        <taxon>Lawsonella</taxon>
    </lineage>
</organism>
<protein>
    <recommendedName>
        <fullName evidence="5">DUF4244 domain-containing protein</fullName>
    </recommendedName>
</protein>
<dbReference type="EMBL" id="LR584267">
    <property type="protein sequence ID" value="VHO01083.1"/>
    <property type="molecule type" value="Genomic_DNA"/>
</dbReference>
<keyword evidence="2" id="KW-0812">Transmembrane</keyword>
<dbReference type="Pfam" id="PF14029">
    <property type="entry name" value="DUF4244"/>
    <property type="match status" value="1"/>
</dbReference>
<evidence type="ECO:0000256" key="1">
    <source>
        <dbReference type="SAM" id="MobiDB-lite"/>
    </source>
</evidence>
<dbReference type="AlphaFoldDB" id="A0A5E3ZXR4"/>
<evidence type="ECO:0000256" key="2">
    <source>
        <dbReference type="SAM" id="Phobius"/>
    </source>
</evidence>
<evidence type="ECO:0000313" key="4">
    <source>
        <dbReference type="Proteomes" id="UP000324288"/>
    </source>
</evidence>
<accession>A0A5E3ZXR4</accession>
<gene>
    <name evidence="3" type="ORF">LC603019_01139</name>
</gene>
<keyword evidence="4" id="KW-1185">Reference proteome</keyword>
<keyword evidence="2" id="KW-0472">Membrane</keyword>
<proteinExistence type="predicted"/>
<dbReference type="Proteomes" id="UP000324288">
    <property type="component" value="Chromosome"/>
</dbReference>
<name>A0A5E3ZXR4_9ACTN</name>
<feature type="transmembrane region" description="Helical" evidence="2">
    <location>
        <begin position="71"/>
        <end position="89"/>
    </location>
</feature>
<keyword evidence="2" id="KW-1133">Transmembrane helix</keyword>
<evidence type="ECO:0008006" key="5">
    <source>
        <dbReference type="Google" id="ProtNLM"/>
    </source>
</evidence>
<reference evidence="3 4" key="1">
    <citation type="submission" date="2019-04" db="EMBL/GenBank/DDBJ databases">
        <authorList>
            <person name="Seth-Smith MB H."/>
            <person name="Seth-Smith H."/>
        </authorList>
    </citation>
    <scope>NUCLEOTIDE SEQUENCE [LARGE SCALE GENOMIC DNA]</scope>
    <source>
        <strain evidence="3">USB-603019</strain>
    </source>
</reference>
<evidence type="ECO:0000313" key="3">
    <source>
        <dbReference type="EMBL" id="VHO01083.1"/>
    </source>
</evidence>
<dbReference type="InterPro" id="IPR025338">
    <property type="entry name" value="DUF4244"/>
</dbReference>